<dbReference type="InterPro" id="IPR045864">
    <property type="entry name" value="aa-tRNA-synth_II/BPL/LPL"/>
</dbReference>
<dbReference type="InterPro" id="IPR050058">
    <property type="entry name" value="Ala-tRNA_ligase"/>
</dbReference>
<dbReference type="RefSeq" id="WP_092640866.1">
    <property type="nucleotide sequence ID" value="NZ_FNID01000021.1"/>
</dbReference>
<evidence type="ECO:0000256" key="2">
    <source>
        <dbReference type="ARBA" id="ARBA00008226"/>
    </source>
</evidence>
<comment type="cofactor">
    <cofactor evidence="14">
        <name>Zn(2+)</name>
        <dbReference type="ChEBI" id="CHEBI:29105"/>
    </cofactor>
    <text evidence="14">Binds 1 zinc ion per subunit.</text>
</comment>
<comment type="domain">
    <text evidence="14">Consists of three domains; the N-terminal catalytic domain, the editing domain and the C-terminal C-Ala domain. The editing domain removes incorrectly charged amino acids, while the C-Ala domain, along with tRNA(Ala), serves as a bridge to cooperatively bring together the editing and aminoacylation centers thus stimulating deacylation of misacylated tRNAs.</text>
</comment>
<keyword evidence="15" id="KW-0175">Coiled coil</keyword>
<dbReference type="InterPro" id="IPR012947">
    <property type="entry name" value="tRNA_SAD"/>
</dbReference>
<dbReference type="FunFam" id="3.30.980.10:FF:000004">
    <property type="entry name" value="Alanine--tRNA ligase, cytoplasmic"/>
    <property type="match status" value="1"/>
</dbReference>
<dbReference type="Proteomes" id="UP000199182">
    <property type="component" value="Unassembled WGS sequence"/>
</dbReference>
<dbReference type="SUPFAM" id="SSF50447">
    <property type="entry name" value="Translation proteins"/>
    <property type="match status" value="1"/>
</dbReference>
<evidence type="ECO:0000256" key="1">
    <source>
        <dbReference type="ARBA" id="ARBA00004496"/>
    </source>
</evidence>
<feature type="binding site" evidence="14">
    <location>
        <position position="671"/>
    </location>
    <ligand>
        <name>Zn(2+)</name>
        <dbReference type="ChEBI" id="CHEBI:29105"/>
    </ligand>
</feature>
<protein>
    <recommendedName>
        <fullName evidence="14">Alanine--tRNA ligase</fullName>
        <ecNumber evidence="14">6.1.1.7</ecNumber>
    </recommendedName>
    <alternativeName>
        <fullName evidence="14">Alanyl-tRNA synthetase</fullName>
        <shortName evidence="14">AlaRS</shortName>
    </alternativeName>
</protein>
<comment type="catalytic activity">
    <reaction evidence="13 14">
        <text>tRNA(Ala) + L-alanine + ATP = L-alanyl-tRNA(Ala) + AMP + diphosphate</text>
        <dbReference type="Rhea" id="RHEA:12540"/>
        <dbReference type="Rhea" id="RHEA-COMP:9657"/>
        <dbReference type="Rhea" id="RHEA-COMP:9923"/>
        <dbReference type="ChEBI" id="CHEBI:30616"/>
        <dbReference type="ChEBI" id="CHEBI:33019"/>
        <dbReference type="ChEBI" id="CHEBI:57972"/>
        <dbReference type="ChEBI" id="CHEBI:78442"/>
        <dbReference type="ChEBI" id="CHEBI:78497"/>
        <dbReference type="ChEBI" id="CHEBI:456215"/>
        <dbReference type="EC" id="6.1.1.7"/>
    </reaction>
</comment>
<dbReference type="Gene3D" id="6.10.250.550">
    <property type="match status" value="1"/>
</dbReference>
<sequence>MQWQGLNDLREAYLSFFESKAHTRLKSFSLVPNNDKSLLLINSGMAPMKKYFLGQETPPSKRVTTCQKCIRTPDIERVGKTARHGTYFEMLGNFSFGDYFKVEAINWAWEFFTKKLEIPAEKLYISVFEEDDEAYDIWTKQIGVAPEHMVHLGREDNFWEHGSGPCGPCSEIYFDRGPEKGCGKPGCAVGCDCDRYVEVWNLVFSQFDSDGKGHYTRIDHPNIDTGMGLERLACVMQGVDNLFEVDTVQNIMKHVSQIAGIHYGNDKKTDISLRVITDHIRSTVFMVGDGVIPSNEGRGYVLRRLLRRAARHGRLIGIHEPFLYKVCDTVINENKSAYPELAEKAEYIKKHIRVEEERFARTIDQGMELLASLIDEAVKSGSGVFSGDEAFKLYDTFGFPIDLTREIVEEKKLKVDDARFEQLMTEQKTRAREDRKKSGGIAWASEALGDLGVAKTVFTGYGELATDAKILAIVKDNEATGSAAEGDTVILALDKTPFYAESGGQVADTGIIRKDGAVLEVTDCKKNAAGQYLHSANVLSGTIETGDTVTAEVDKQRRASIMRNHTSAHLLQAALRAVLGDHVHQAGSLVTPEHVRFDFSHFSAMTAEEIKKTEDLVNEKILEALPVTTEELPIEEAKKRGAMALFGEKYGDTVRVVEAKGFSTEFCGGTHADNTAKLGLFKIISESSVAAGVRRIEGTTGLGVLKLFGEMNATIAACAQNLKAAVPAEVVSRAATVMAELREKEKEIEALGARLAGSQVDDLCKNSCDVCGIHLIAAPLTDAKVDTLRLLCDKIKEKDADAVAVLSNLVDGKGSLMIACGSNAVAKGLNAGKLIKELAAIAGGSGGGRPDSAMAGVKEPQKLSEALEAAPGIIHKALGQ</sequence>
<evidence type="ECO:0000256" key="6">
    <source>
        <dbReference type="ARBA" id="ARBA00022741"/>
    </source>
</evidence>
<evidence type="ECO:0000256" key="8">
    <source>
        <dbReference type="ARBA" id="ARBA00022840"/>
    </source>
</evidence>
<dbReference type="InterPro" id="IPR009000">
    <property type="entry name" value="Transl_B-barrel_sf"/>
</dbReference>
<dbReference type="PANTHER" id="PTHR11777:SF9">
    <property type="entry name" value="ALANINE--TRNA LIGASE, CYTOPLASMIC"/>
    <property type="match status" value="1"/>
</dbReference>
<comment type="function">
    <text evidence="12 14">Catalyzes the attachment of alanine to tRNA(Ala) in a two-step reaction: alanine is first activated by ATP to form Ala-AMP and then transferred to the acceptor end of tRNA(Ala). Also edits incorrectly charged Ser-tRNA(Ala) and Gly-tRNA(Ala) via its editing domain.</text>
</comment>
<dbReference type="GO" id="GO:0002161">
    <property type="term" value="F:aminoacyl-tRNA deacylase activity"/>
    <property type="evidence" value="ECO:0007669"/>
    <property type="project" value="TreeGrafter"/>
</dbReference>
<dbReference type="FunFam" id="2.40.30.130:FF:000001">
    <property type="entry name" value="Alanine--tRNA ligase"/>
    <property type="match status" value="1"/>
</dbReference>
<evidence type="ECO:0000256" key="15">
    <source>
        <dbReference type="SAM" id="Coils"/>
    </source>
</evidence>
<dbReference type="STRING" id="258515.SAMN05192585_12126"/>
<dbReference type="Pfam" id="PF01411">
    <property type="entry name" value="tRNA-synt_2c"/>
    <property type="match status" value="1"/>
</dbReference>
<evidence type="ECO:0000256" key="9">
    <source>
        <dbReference type="ARBA" id="ARBA00022884"/>
    </source>
</evidence>
<keyword evidence="14" id="KW-0963">Cytoplasm</keyword>
<dbReference type="InterPro" id="IPR002318">
    <property type="entry name" value="Ala-tRNA-lgiase_IIc"/>
</dbReference>
<name>A0A1H0C0C7_9FIRM</name>
<dbReference type="InterPro" id="IPR018164">
    <property type="entry name" value="Ala-tRNA-synth_IIc_N"/>
</dbReference>
<dbReference type="HAMAP" id="MF_00036_B">
    <property type="entry name" value="Ala_tRNA_synth_B"/>
    <property type="match status" value="1"/>
</dbReference>
<dbReference type="SUPFAM" id="SSF55186">
    <property type="entry name" value="ThrRS/AlaRS common domain"/>
    <property type="match status" value="1"/>
</dbReference>
<evidence type="ECO:0000313" key="18">
    <source>
        <dbReference type="Proteomes" id="UP000199182"/>
    </source>
</evidence>
<feature type="coiled-coil region" evidence="15">
    <location>
        <begin position="734"/>
        <end position="761"/>
    </location>
</feature>
<dbReference type="Pfam" id="PF07973">
    <property type="entry name" value="tRNA_SAD"/>
    <property type="match status" value="1"/>
</dbReference>
<evidence type="ECO:0000256" key="14">
    <source>
        <dbReference type="HAMAP-Rule" id="MF_00036"/>
    </source>
</evidence>
<dbReference type="GO" id="GO:0016740">
    <property type="term" value="F:transferase activity"/>
    <property type="evidence" value="ECO:0007669"/>
    <property type="project" value="UniProtKB-ARBA"/>
</dbReference>
<keyword evidence="10 14" id="KW-0648">Protein biosynthesis</keyword>
<dbReference type="Gene3D" id="2.40.30.130">
    <property type="match status" value="1"/>
</dbReference>
<keyword evidence="4 14" id="KW-0436">Ligase</keyword>
<evidence type="ECO:0000259" key="16">
    <source>
        <dbReference type="PROSITE" id="PS50860"/>
    </source>
</evidence>
<dbReference type="OrthoDB" id="9803884at2"/>
<dbReference type="CDD" id="cd00673">
    <property type="entry name" value="AlaRS_core"/>
    <property type="match status" value="1"/>
</dbReference>
<dbReference type="InterPro" id="IPR018163">
    <property type="entry name" value="Thr/Ala-tRNA-synth_IIc_edit"/>
</dbReference>
<evidence type="ECO:0000256" key="10">
    <source>
        <dbReference type="ARBA" id="ARBA00022917"/>
    </source>
</evidence>
<dbReference type="FunFam" id="3.30.54.20:FF:000001">
    <property type="entry name" value="Alanine--tRNA ligase"/>
    <property type="match status" value="1"/>
</dbReference>
<dbReference type="NCBIfam" id="TIGR00344">
    <property type="entry name" value="alaS"/>
    <property type="match status" value="1"/>
</dbReference>
<keyword evidence="7 14" id="KW-0862">Zinc</keyword>
<dbReference type="PANTHER" id="PTHR11777">
    <property type="entry name" value="ALANYL-TRNA SYNTHETASE"/>
    <property type="match status" value="1"/>
</dbReference>
<dbReference type="GO" id="GO:0004813">
    <property type="term" value="F:alanine-tRNA ligase activity"/>
    <property type="evidence" value="ECO:0007669"/>
    <property type="project" value="UniProtKB-UniRule"/>
</dbReference>
<keyword evidence="6 14" id="KW-0547">Nucleotide-binding</keyword>
<evidence type="ECO:0000256" key="3">
    <source>
        <dbReference type="ARBA" id="ARBA00022555"/>
    </source>
</evidence>
<dbReference type="FunFam" id="3.30.930.10:FF:000004">
    <property type="entry name" value="Alanine--tRNA ligase"/>
    <property type="match status" value="1"/>
</dbReference>
<evidence type="ECO:0000256" key="4">
    <source>
        <dbReference type="ARBA" id="ARBA00022598"/>
    </source>
</evidence>
<dbReference type="SMART" id="SM00863">
    <property type="entry name" value="tRNA_SAD"/>
    <property type="match status" value="1"/>
</dbReference>
<dbReference type="Gene3D" id="3.10.310.40">
    <property type="match status" value="1"/>
</dbReference>
<keyword evidence="18" id="KW-1185">Reference proteome</keyword>
<feature type="binding site" evidence="14">
    <location>
        <position position="565"/>
    </location>
    <ligand>
        <name>Zn(2+)</name>
        <dbReference type="ChEBI" id="CHEBI:29105"/>
    </ligand>
</feature>
<dbReference type="GO" id="GO:0005524">
    <property type="term" value="F:ATP binding"/>
    <property type="evidence" value="ECO:0007669"/>
    <property type="project" value="UniProtKB-UniRule"/>
</dbReference>
<dbReference type="Pfam" id="PF02272">
    <property type="entry name" value="DHHA1"/>
    <property type="match status" value="1"/>
</dbReference>
<dbReference type="GO" id="GO:0005829">
    <property type="term" value="C:cytosol"/>
    <property type="evidence" value="ECO:0007669"/>
    <property type="project" value="TreeGrafter"/>
</dbReference>
<feature type="binding site" evidence="14">
    <location>
        <position position="667"/>
    </location>
    <ligand>
        <name>Zn(2+)</name>
        <dbReference type="ChEBI" id="CHEBI:29105"/>
    </ligand>
</feature>
<organism evidence="17 18">
    <name type="scientific">Acetanaerobacterium elongatum</name>
    <dbReference type="NCBI Taxonomy" id="258515"/>
    <lineage>
        <taxon>Bacteria</taxon>
        <taxon>Bacillati</taxon>
        <taxon>Bacillota</taxon>
        <taxon>Clostridia</taxon>
        <taxon>Eubacteriales</taxon>
        <taxon>Oscillospiraceae</taxon>
        <taxon>Acetanaerobacterium</taxon>
    </lineage>
</organism>
<comment type="similarity">
    <text evidence="2 14">Belongs to the class-II aminoacyl-tRNA synthetase family.</text>
</comment>
<gene>
    <name evidence="14" type="primary">alaS</name>
    <name evidence="17" type="ORF">SAMN05192585_12126</name>
</gene>
<dbReference type="FunFam" id="3.10.310.40:FF:000001">
    <property type="entry name" value="Alanine--tRNA ligase"/>
    <property type="match status" value="1"/>
</dbReference>
<dbReference type="Gene3D" id="3.30.980.10">
    <property type="entry name" value="Threonyl-trna Synthetase, Chain A, domain 2"/>
    <property type="match status" value="1"/>
</dbReference>
<reference evidence="17 18" key="1">
    <citation type="submission" date="2016-10" db="EMBL/GenBank/DDBJ databases">
        <authorList>
            <person name="de Groot N.N."/>
        </authorList>
    </citation>
    <scope>NUCLEOTIDE SEQUENCE [LARGE SCALE GENOMIC DNA]</scope>
    <source>
        <strain evidence="17 18">CGMCC 1.5012</strain>
    </source>
</reference>
<dbReference type="GO" id="GO:0140096">
    <property type="term" value="F:catalytic activity, acting on a protein"/>
    <property type="evidence" value="ECO:0007669"/>
    <property type="project" value="UniProtKB-ARBA"/>
</dbReference>
<proteinExistence type="inferred from homology"/>
<dbReference type="PRINTS" id="PR00980">
    <property type="entry name" value="TRNASYNTHALA"/>
</dbReference>
<comment type="subcellular location">
    <subcellularLocation>
        <location evidence="1 14">Cytoplasm</location>
    </subcellularLocation>
</comment>
<dbReference type="GO" id="GO:0006419">
    <property type="term" value="P:alanyl-tRNA aminoacylation"/>
    <property type="evidence" value="ECO:0007669"/>
    <property type="project" value="UniProtKB-UniRule"/>
</dbReference>
<evidence type="ECO:0000256" key="11">
    <source>
        <dbReference type="ARBA" id="ARBA00023146"/>
    </source>
</evidence>
<dbReference type="SUPFAM" id="SSF55681">
    <property type="entry name" value="Class II aaRS and biotin synthetases"/>
    <property type="match status" value="1"/>
</dbReference>
<dbReference type="SUPFAM" id="SSF101353">
    <property type="entry name" value="Putative anticodon-binding domain of alanyl-tRNA synthetase (AlaRS)"/>
    <property type="match status" value="1"/>
</dbReference>
<keyword evidence="9 14" id="KW-0694">RNA-binding</keyword>
<keyword evidence="8 14" id="KW-0067">ATP-binding</keyword>
<keyword evidence="11 14" id="KW-0030">Aminoacyl-tRNA synthetase</keyword>
<dbReference type="Gene3D" id="3.30.54.20">
    <property type="match status" value="1"/>
</dbReference>
<feature type="binding site" evidence="14">
    <location>
        <position position="569"/>
    </location>
    <ligand>
        <name>Zn(2+)</name>
        <dbReference type="ChEBI" id="CHEBI:29105"/>
    </ligand>
</feature>
<dbReference type="GO" id="GO:0000049">
    <property type="term" value="F:tRNA binding"/>
    <property type="evidence" value="ECO:0007669"/>
    <property type="project" value="UniProtKB-KW"/>
</dbReference>
<evidence type="ECO:0000256" key="13">
    <source>
        <dbReference type="ARBA" id="ARBA00048300"/>
    </source>
</evidence>
<feature type="domain" description="Alanyl-transfer RNA synthetases family profile" evidence="16">
    <location>
        <begin position="4"/>
        <end position="710"/>
    </location>
</feature>
<evidence type="ECO:0000256" key="7">
    <source>
        <dbReference type="ARBA" id="ARBA00022833"/>
    </source>
</evidence>
<dbReference type="GO" id="GO:0008270">
    <property type="term" value="F:zinc ion binding"/>
    <property type="evidence" value="ECO:0007669"/>
    <property type="project" value="UniProtKB-UniRule"/>
</dbReference>
<keyword evidence="3 14" id="KW-0820">tRNA-binding</keyword>
<dbReference type="Gene3D" id="3.30.930.10">
    <property type="entry name" value="Bira Bifunctional Protein, Domain 2"/>
    <property type="match status" value="1"/>
</dbReference>
<dbReference type="EMBL" id="FNID01000021">
    <property type="protein sequence ID" value="SDN51266.1"/>
    <property type="molecule type" value="Genomic_DNA"/>
</dbReference>
<dbReference type="InterPro" id="IPR023033">
    <property type="entry name" value="Ala_tRNA_ligase_euk/bac"/>
</dbReference>
<dbReference type="EC" id="6.1.1.7" evidence="14"/>
<dbReference type="PROSITE" id="PS50860">
    <property type="entry name" value="AA_TRNA_LIGASE_II_ALA"/>
    <property type="match status" value="1"/>
</dbReference>
<dbReference type="InterPro" id="IPR018165">
    <property type="entry name" value="Ala-tRNA-synth_IIc_core"/>
</dbReference>
<dbReference type="AlphaFoldDB" id="A0A1H0C0C7"/>
<evidence type="ECO:0000313" key="17">
    <source>
        <dbReference type="EMBL" id="SDN51266.1"/>
    </source>
</evidence>
<keyword evidence="5 14" id="KW-0479">Metal-binding</keyword>
<evidence type="ECO:0000256" key="5">
    <source>
        <dbReference type="ARBA" id="ARBA00022723"/>
    </source>
</evidence>
<dbReference type="InterPro" id="IPR018162">
    <property type="entry name" value="Ala-tRNA-ligase_IIc_anticod-bd"/>
</dbReference>
<accession>A0A1H0C0C7</accession>
<evidence type="ECO:0000256" key="12">
    <source>
        <dbReference type="ARBA" id="ARBA00024779"/>
    </source>
</evidence>
<dbReference type="InterPro" id="IPR003156">
    <property type="entry name" value="DHHA1_dom"/>
</dbReference>